<protein>
    <submittedName>
        <fullName evidence="1">Uncharacterized protein</fullName>
    </submittedName>
</protein>
<evidence type="ECO:0000313" key="1">
    <source>
        <dbReference type="EMBL" id="WNT44347.1"/>
    </source>
</evidence>
<name>A0AA96NEM2_9CAUD</name>
<keyword evidence="2" id="KW-1185">Reference proteome</keyword>
<evidence type="ECO:0000313" key="2">
    <source>
        <dbReference type="Proteomes" id="UP001305869"/>
    </source>
</evidence>
<accession>A0AA96NEM2</accession>
<gene>
    <name evidence="1" type="primary">29</name>
    <name evidence="1" type="ORF">SEA_MABODAMACA_29</name>
</gene>
<dbReference type="Proteomes" id="UP001305869">
    <property type="component" value="Segment"/>
</dbReference>
<organism evidence="1 2">
    <name type="scientific">Microbacterium phage Mabodamaca</name>
    <dbReference type="NCBI Taxonomy" id="3078574"/>
    <lineage>
        <taxon>Viruses</taxon>
        <taxon>Duplodnaviria</taxon>
        <taxon>Heunggongvirae</taxon>
        <taxon>Uroviricota</taxon>
        <taxon>Caudoviricetes</taxon>
        <taxon>Casidaviridae</taxon>
        <taxon>Mabodamacavirus</taxon>
        <taxon>Mabodamacavirus mabodamaca</taxon>
    </lineage>
</organism>
<dbReference type="EMBL" id="OR613467">
    <property type="protein sequence ID" value="WNT44347.1"/>
    <property type="molecule type" value="Genomic_DNA"/>
</dbReference>
<sequence>MNLRTAVLGFRPFVLVELHDGEAELDLGGVSTVAEGLELIRQARHGLRLARRELVQKRRQERKLARLEKRALRDFDAERTGASSSLEVAE</sequence>
<proteinExistence type="predicted"/>
<reference evidence="1 2" key="1">
    <citation type="submission" date="2023-09" db="EMBL/GenBank/DDBJ databases">
        <authorList>
            <person name="Astacio K.C."/>
            <person name="Barreto J.C."/>
            <person name="Colon C.A."/>
            <person name="Dejesus A.I."/>
            <person name="Gragirenes D.A."/>
            <person name="Navarro A."/>
            <person name="Negron R.A."/>
            <person name="Nunez P.S."/>
            <person name="Ortiz C.A."/>
            <person name="Ortiz A.Y."/>
            <person name="Roman V.A."/>
            <person name="Sanchez M.A."/>
            <person name="Serrano K.M."/>
            <person name="Klyczek K."/>
            <person name="Ko C."/>
            <person name="Russell D.A."/>
            <person name="Jacobs-Sera D."/>
            <person name="Hatfull G.F."/>
        </authorList>
    </citation>
    <scope>NUCLEOTIDE SEQUENCE [LARGE SCALE GENOMIC DNA]</scope>
</reference>